<protein>
    <submittedName>
        <fullName evidence="3">DUF222 domain-containing protein</fullName>
    </submittedName>
</protein>
<dbReference type="EMBL" id="WBKB01000001">
    <property type="protein sequence ID" value="KAB1644859.1"/>
    <property type="molecule type" value="Genomic_DNA"/>
</dbReference>
<dbReference type="RefSeq" id="WP_158050872.1">
    <property type="nucleotide sequence ID" value="NZ_WBKB01000001.1"/>
</dbReference>
<proteinExistence type="predicted"/>
<name>A0A7J5BHH1_9MICO</name>
<dbReference type="InterPro" id="IPR003870">
    <property type="entry name" value="DUF222"/>
</dbReference>
<reference evidence="3 4" key="1">
    <citation type="submission" date="2019-09" db="EMBL/GenBank/DDBJ databases">
        <title>Phylogeny of genus Pseudoclavibacter and closely related genus.</title>
        <authorList>
            <person name="Li Y."/>
        </authorList>
    </citation>
    <scope>NUCLEOTIDE SEQUENCE [LARGE SCALE GENOMIC DNA]</scope>
    <source>
        <strain evidence="3 4">KCTC 13959</strain>
    </source>
</reference>
<dbReference type="OrthoDB" id="3261064at2"/>
<sequence>MSTHTSTDTPRVNTGRHTPADDIRADEARAKLEDFTELRAARGAAEAGILRLLASVYEIAVDRTLADLSNAFGAQAKVFSWHFSSLLTDFAIKSNESPQTLTNRGYQAHTLVTLFPDWVTSIEAGRIDLEHARAMLRKTHLLREDQYADYGKQLLAFAETHTVRATAAEAARLVATLAADAFEQTCEQARAARYVSITPDEWGMATLTAYLPVELALPIKDLLDKQAKALRETNQQAQKTAFGTRVNGDASSAAAAGAATEAAASDAPATGGPNGDGMSAAAAGVDPAATDTRTMDQLRADIFAETLLCATPGDSRVTAQVNITIPALALMNGRENGTAPALVNGMEPMSFAEAS</sequence>
<keyword evidence="4" id="KW-1185">Reference proteome</keyword>
<feature type="region of interest" description="Disordered" evidence="1">
    <location>
        <begin position="264"/>
        <end position="286"/>
    </location>
</feature>
<dbReference type="AlphaFoldDB" id="A0A7J5BHH1"/>
<comment type="caution">
    <text evidence="3">The sequence shown here is derived from an EMBL/GenBank/DDBJ whole genome shotgun (WGS) entry which is preliminary data.</text>
</comment>
<evidence type="ECO:0000313" key="4">
    <source>
        <dbReference type="Proteomes" id="UP000433493"/>
    </source>
</evidence>
<feature type="region of interest" description="Disordered" evidence="1">
    <location>
        <begin position="1"/>
        <end position="22"/>
    </location>
</feature>
<organism evidence="3 4">
    <name type="scientific">Gulosibacter chungangensis</name>
    <dbReference type="NCBI Taxonomy" id="979746"/>
    <lineage>
        <taxon>Bacteria</taxon>
        <taxon>Bacillati</taxon>
        <taxon>Actinomycetota</taxon>
        <taxon>Actinomycetes</taxon>
        <taxon>Micrococcales</taxon>
        <taxon>Microbacteriaceae</taxon>
        <taxon>Gulosibacter</taxon>
    </lineage>
</organism>
<evidence type="ECO:0000259" key="2">
    <source>
        <dbReference type="Pfam" id="PF02720"/>
    </source>
</evidence>
<evidence type="ECO:0000313" key="3">
    <source>
        <dbReference type="EMBL" id="KAB1644859.1"/>
    </source>
</evidence>
<feature type="compositionally biased region" description="Polar residues" evidence="1">
    <location>
        <begin position="1"/>
        <end position="16"/>
    </location>
</feature>
<evidence type="ECO:0000256" key="1">
    <source>
        <dbReference type="SAM" id="MobiDB-lite"/>
    </source>
</evidence>
<accession>A0A7J5BHH1</accession>
<dbReference type="Pfam" id="PF02720">
    <property type="entry name" value="DUF222"/>
    <property type="match status" value="1"/>
</dbReference>
<dbReference type="Proteomes" id="UP000433493">
    <property type="component" value="Unassembled WGS sequence"/>
</dbReference>
<feature type="domain" description="DUF222" evidence="2">
    <location>
        <begin position="108"/>
        <end position="307"/>
    </location>
</feature>
<gene>
    <name evidence="3" type="ORF">F8O05_00875</name>
</gene>